<evidence type="ECO:0000256" key="9">
    <source>
        <dbReference type="SAM" id="Phobius"/>
    </source>
</evidence>
<feature type="transmembrane region" description="Helical" evidence="9">
    <location>
        <begin position="50"/>
        <end position="70"/>
    </location>
</feature>
<dbReference type="Proteomes" id="UP001243298">
    <property type="component" value="Unassembled WGS sequence"/>
</dbReference>
<evidence type="ECO:0000256" key="6">
    <source>
        <dbReference type="ARBA" id="ARBA00022989"/>
    </source>
</evidence>
<dbReference type="InterPro" id="IPR026033">
    <property type="entry name" value="Azg-like_bact_archaea"/>
</dbReference>
<feature type="transmembrane region" description="Helical" evidence="9">
    <location>
        <begin position="169"/>
        <end position="189"/>
    </location>
</feature>
<evidence type="ECO:0000256" key="5">
    <source>
        <dbReference type="ARBA" id="ARBA00022692"/>
    </source>
</evidence>
<gene>
    <name evidence="10" type="ORF">CUR83_06125</name>
</gene>
<sequence length="431" mass="44668">MNAIERYFGINGDNTTIKTEIVAGITTFLTMAYIIFVNPNVLADAGMDKGAVFVATCVAAAVGCFIMGIYARLPVALAPGMGLNAFFTYGVVLGMGYAWQTALGAVFLSGCIFVLLSLFKIREAIINAIPNSLKNGVVAGIGAFLAFIALQSAGIIVNHDATLVALGDMTSFGSVLASLGFVVIIGLSYKRVPGAVTIGILLVALISLLMGYTQFNGIISAPPSIAPTLMQLDIAGAFDVGMISVIFAFLFVDLFDTAGTLIATTSQAKLTDKDGNIPNMGKALLADSTATVAGSLLGTSSTTSYIESISGIASGGRTGLMAVTVGVLFLLSIFFSPLAGMIPAYATAGAIFYVAVLMMGTLKDIDWSDLTEAAPVVVVLLFTPLTYSIADGIALGFITFTAVKAISGKFADISIAVWLLTLVLLVKIIFL</sequence>
<evidence type="ECO:0000256" key="8">
    <source>
        <dbReference type="PIRNR" id="PIRNR005353"/>
    </source>
</evidence>
<dbReference type="Pfam" id="PF00860">
    <property type="entry name" value="Xan_ur_permease"/>
    <property type="match status" value="1"/>
</dbReference>
<dbReference type="InterPro" id="IPR045018">
    <property type="entry name" value="Azg-like"/>
</dbReference>
<comment type="similarity">
    <text evidence="2 8">Belongs to the nucleobase:cation symporter-2 (NCS2) (TC 2.A.40) family. Azg-like subfamily.</text>
</comment>
<keyword evidence="3 8" id="KW-0813">Transport</keyword>
<keyword evidence="6 8" id="KW-1133">Transmembrane helix</keyword>
<feature type="transmembrane region" description="Helical" evidence="9">
    <location>
        <begin position="342"/>
        <end position="362"/>
    </location>
</feature>
<feature type="transmembrane region" description="Helical" evidence="9">
    <location>
        <begin position="21"/>
        <end position="38"/>
    </location>
</feature>
<evidence type="ECO:0000256" key="3">
    <source>
        <dbReference type="ARBA" id="ARBA00022448"/>
    </source>
</evidence>
<dbReference type="PANTHER" id="PTHR43337:SF1">
    <property type="entry name" value="XANTHINE_URACIL PERMEASE C887.17-RELATED"/>
    <property type="match status" value="1"/>
</dbReference>
<keyword evidence="4 8" id="KW-1003">Cell membrane</keyword>
<feature type="transmembrane region" description="Helical" evidence="9">
    <location>
        <begin position="196"/>
        <end position="215"/>
    </location>
</feature>
<proteinExistence type="inferred from homology"/>
<feature type="transmembrane region" description="Helical" evidence="9">
    <location>
        <begin position="137"/>
        <end position="157"/>
    </location>
</feature>
<evidence type="ECO:0000313" key="11">
    <source>
        <dbReference type="Proteomes" id="UP001243298"/>
    </source>
</evidence>
<name>A0ABT6IT33_9GAMM</name>
<dbReference type="InterPro" id="IPR006043">
    <property type="entry name" value="NCS2"/>
</dbReference>
<comment type="subcellular location">
    <subcellularLocation>
        <location evidence="1 8">Cell membrane</location>
        <topology evidence="1 8">Multi-pass membrane protein</topology>
    </subcellularLocation>
</comment>
<dbReference type="PIRSF" id="PIRSF005353">
    <property type="entry name" value="PbuG"/>
    <property type="match status" value="1"/>
</dbReference>
<evidence type="ECO:0000256" key="7">
    <source>
        <dbReference type="ARBA" id="ARBA00023136"/>
    </source>
</evidence>
<organism evidence="10 11">
    <name type="scientific">Psychrobacter pocilloporae</name>
    <dbReference type="NCBI Taxonomy" id="1775882"/>
    <lineage>
        <taxon>Bacteria</taxon>
        <taxon>Pseudomonadati</taxon>
        <taxon>Pseudomonadota</taxon>
        <taxon>Gammaproteobacteria</taxon>
        <taxon>Moraxellales</taxon>
        <taxon>Moraxellaceae</taxon>
        <taxon>Psychrobacter</taxon>
    </lineage>
</organism>
<dbReference type="RefSeq" id="WP_284719304.1">
    <property type="nucleotide sequence ID" value="NZ_PGFT01000001.1"/>
</dbReference>
<keyword evidence="11" id="KW-1185">Reference proteome</keyword>
<accession>A0ABT6IT33</accession>
<evidence type="ECO:0000256" key="2">
    <source>
        <dbReference type="ARBA" id="ARBA00005697"/>
    </source>
</evidence>
<evidence type="ECO:0000256" key="4">
    <source>
        <dbReference type="ARBA" id="ARBA00022475"/>
    </source>
</evidence>
<feature type="transmembrane region" description="Helical" evidence="9">
    <location>
        <begin position="318"/>
        <end position="336"/>
    </location>
</feature>
<dbReference type="EMBL" id="PGFT01000001">
    <property type="protein sequence ID" value="MDH4904646.1"/>
    <property type="molecule type" value="Genomic_DNA"/>
</dbReference>
<evidence type="ECO:0000313" key="10">
    <source>
        <dbReference type="EMBL" id="MDH4904646.1"/>
    </source>
</evidence>
<feature type="transmembrane region" description="Helical" evidence="9">
    <location>
        <begin position="235"/>
        <end position="255"/>
    </location>
</feature>
<keyword evidence="7 8" id="KW-0472">Membrane</keyword>
<dbReference type="PANTHER" id="PTHR43337">
    <property type="entry name" value="XANTHINE/URACIL PERMEASE C887.17-RELATED"/>
    <property type="match status" value="1"/>
</dbReference>
<comment type="caution">
    <text evidence="10">The sequence shown here is derived from an EMBL/GenBank/DDBJ whole genome shotgun (WGS) entry which is preliminary data.</text>
</comment>
<evidence type="ECO:0000256" key="1">
    <source>
        <dbReference type="ARBA" id="ARBA00004651"/>
    </source>
</evidence>
<protein>
    <submittedName>
        <fullName evidence="10">Guanine permease</fullName>
    </submittedName>
</protein>
<feature type="transmembrane region" description="Helical" evidence="9">
    <location>
        <begin position="105"/>
        <end position="125"/>
    </location>
</feature>
<keyword evidence="5 8" id="KW-0812">Transmembrane</keyword>
<feature type="transmembrane region" description="Helical" evidence="9">
    <location>
        <begin position="374"/>
        <end position="398"/>
    </location>
</feature>
<feature type="transmembrane region" description="Helical" evidence="9">
    <location>
        <begin position="410"/>
        <end position="430"/>
    </location>
</feature>
<reference evidence="10 11" key="1">
    <citation type="submission" date="2017-11" db="EMBL/GenBank/DDBJ databases">
        <title>Whole genome sequencing of Psychrobacter pocilloporae S6-60T(=JCM 31058T=LMG 29157T).</title>
        <authorList>
            <person name="Das S.K."/>
        </authorList>
    </citation>
    <scope>NUCLEOTIDE SEQUENCE [LARGE SCALE GENOMIC DNA]</scope>
    <source>
        <strain evidence="10 11">S6-60</strain>
    </source>
</reference>